<organism evidence="1">
    <name type="scientific">marine sediment metagenome</name>
    <dbReference type="NCBI Taxonomy" id="412755"/>
    <lineage>
        <taxon>unclassified sequences</taxon>
        <taxon>metagenomes</taxon>
        <taxon>ecological metagenomes</taxon>
    </lineage>
</organism>
<accession>A0A0F8YU22</accession>
<protein>
    <submittedName>
        <fullName evidence="1">Uncharacterized protein</fullName>
    </submittedName>
</protein>
<reference evidence="1" key="1">
    <citation type="journal article" date="2015" name="Nature">
        <title>Complex archaea that bridge the gap between prokaryotes and eukaryotes.</title>
        <authorList>
            <person name="Spang A."/>
            <person name="Saw J.H."/>
            <person name="Jorgensen S.L."/>
            <person name="Zaremba-Niedzwiedzka K."/>
            <person name="Martijn J."/>
            <person name="Lind A.E."/>
            <person name="van Eijk R."/>
            <person name="Schleper C."/>
            <person name="Guy L."/>
            <person name="Ettema T.J."/>
        </authorList>
    </citation>
    <scope>NUCLEOTIDE SEQUENCE</scope>
</reference>
<feature type="non-terminal residue" evidence="1">
    <location>
        <position position="94"/>
    </location>
</feature>
<evidence type="ECO:0000313" key="1">
    <source>
        <dbReference type="EMBL" id="KKK57599.1"/>
    </source>
</evidence>
<dbReference type="AlphaFoldDB" id="A0A0F8YU22"/>
<comment type="caution">
    <text evidence="1">The sequence shown here is derived from an EMBL/GenBank/DDBJ whole genome shotgun (WGS) entry which is preliminary data.</text>
</comment>
<gene>
    <name evidence="1" type="ORF">LCGC14_3052870</name>
</gene>
<sequence>MRRRFKLVRICDGKYLSANQREITPTPPNCLEYKVGEVTRVGGMGIACYKTLAYADKTNHIKETRHHFNGGDPIAIIELEPIGLSGYGSYHRPI</sequence>
<name>A0A0F8YU22_9ZZZZ</name>
<dbReference type="EMBL" id="LAZR01064398">
    <property type="protein sequence ID" value="KKK57599.1"/>
    <property type="molecule type" value="Genomic_DNA"/>
</dbReference>
<proteinExistence type="predicted"/>